<name>A0A072PQB2_9EURO</name>
<dbReference type="InterPro" id="IPR000873">
    <property type="entry name" value="AMP-dep_synth/lig_dom"/>
</dbReference>
<dbReference type="OrthoDB" id="10253869at2759"/>
<protein>
    <recommendedName>
        <fullName evidence="3">Carrier domain-containing protein</fullName>
    </recommendedName>
</protein>
<dbReference type="InterPro" id="IPR036736">
    <property type="entry name" value="ACP-like_sf"/>
</dbReference>
<dbReference type="InterPro" id="IPR020845">
    <property type="entry name" value="AMP-binding_CS"/>
</dbReference>
<dbReference type="PROSITE" id="PS00455">
    <property type="entry name" value="AMP_BINDING"/>
    <property type="match status" value="1"/>
</dbReference>
<gene>
    <name evidence="4" type="ORF">A1O9_03105</name>
</gene>
<evidence type="ECO:0000256" key="1">
    <source>
        <dbReference type="ARBA" id="ARBA00022450"/>
    </source>
</evidence>
<dbReference type="InterPro" id="IPR045851">
    <property type="entry name" value="AMP-bd_C_sf"/>
</dbReference>
<dbReference type="PANTHER" id="PTHR44845:SF1">
    <property type="entry name" value="L-2-AMINOADIPATE REDUCTASE"/>
    <property type="match status" value="1"/>
</dbReference>
<dbReference type="InterPro" id="IPR009081">
    <property type="entry name" value="PP-bd_ACP"/>
</dbReference>
<dbReference type="PROSITE" id="PS00012">
    <property type="entry name" value="PHOSPHOPANTETHEINE"/>
    <property type="match status" value="1"/>
</dbReference>
<dbReference type="Gene3D" id="3.40.50.720">
    <property type="entry name" value="NAD(P)-binding Rossmann-like Domain"/>
    <property type="match status" value="1"/>
</dbReference>
<dbReference type="CDD" id="cd04433">
    <property type="entry name" value="AFD_class_I"/>
    <property type="match status" value="1"/>
</dbReference>
<dbReference type="SUPFAM" id="SSF47336">
    <property type="entry name" value="ACP-like"/>
    <property type="match status" value="1"/>
</dbReference>
<dbReference type="SUPFAM" id="SSF56801">
    <property type="entry name" value="Acetyl-CoA synthetase-like"/>
    <property type="match status" value="1"/>
</dbReference>
<organism evidence="4 5">
    <name type="scientific">Exophiala aquamarina CBS 119918</name>
    <dbReference type="NCBI Taxonomy" id="1182545"/>
    <lineage>
        <taxon>Eukaryota</taxon>
        <taxon>Fungi</taxon>
        <taxon>Dikarya</taxon>
        <taxon>Ascomycota</taxon>
        <taxon>Pezizomycotina</taxon>
        <taxon>Eurotiomycetes</taxon>
        <taxon>Chaetothyriomycetidae</taxon>
        <taxon>Chaetothyriales</taxon>
        <taxon>Herpotrichiellaceae</taxon>
        <taxon>Exophiala</taxon>
    </lineage>
</organism>
<evidence type="ECO:0000259" key="3">
    <source>
        <dbReference type="PROSITE" id="PS50075"/>
    </source>
</evidence>
<evidence type="ECO:0000313" key="5">
    <source>
        <dbReference type="Proteomes" id="UP000027920"/>
    </source>
</evidence>
<evidence type="ECO:0000256" key="2">
    <source>
        <dbReference type="ARBA" id="ARBA00022553"/>
    </source>
</evidence>
<dbReference type="Gene3D" id="3.40.50.12780">
    <property type="entry name" value="N-terminal domain of ligase-like"/>
    <property type="match status" value="1"/>
</dbReference>
<sequence>MNLRSPKNAKEIRHMLTLTQAKAIIIDNASIVEDLESNVPDLVSDMQVKVVLDGPVVRRGYLSLSQLIEKAAVDESFDEISTRLDTVPRFRDDVVYIGFTSGTTSLPKAAPHTNLSFVCNMRSWQEAFALDHKRTWLHILPMNSVVGSSWTLAYLIPGGSVTHVQAGFEAESIAAAISSGEYTDMLAVPSMIDLLAASPLLDDPHHQGLDRLIVGGSKILRSHVDKAFLKLRCRRFSPFFGMTEGTSVCSETLTEVPATTDEPIYAGFVNPGCKVRICDPSDTKPVPRGVPGELVQGGPQRIKSYVGGQGKDNFFTEEGEVWYRCGDQAVMRTDGRIAIVGRYKDMIIRGGMNIASAAVEAVISEGTNIDVSVIGIPHEEAGEVPVAILKHPADDQGVSKKVKQLVLQTMGPAYSLECVLPLSELGLDDWPKTTSGKVLKRDLQALVSQLLERERTPENSCTTNGDVFNQHTPLEHFLLEFAQKHDMLIDSIDDGFLAAGLDSLLALRLRNAVVRESDRIGAHIQLGLNEVFTCGNIRRLAAHITDIANSRKVTHSAETQIESTLEMMSDMVEEFGIFRSRKARSKSSMPSGKKLLLTGATGSLGVHVLSILLARPDVDVVYCAIRGDKPLGRLRASFSKRMLEYPEHTQKIRFLPYEPGRLVEGLQETTRNEMLDSLTHIVHAAWPVNFHLPLTTFRPHLKDVQDLIQLSLDVKPRPAQVLYCSSLGVALNTIGQKSVAEAPMMDFRQGLSTGYTQSKLVAEYIIQQAVEDYDASACILRIGQIVGDTKAGIWNDDEAPPTIIRSALALGCLPSLDMTCSWIPVDSLAHAIVEVGLTANQPPRHLVYNMCNPSTFSWTTDLLPALANAGLTFQTVPFAEWIEKLKQYDGSHSAEEAVDNCPAVKLIDFWERSYGGKTRRHNLLHCETRNAQEDSESIRSARRIIESGLVKRMLSAWMTRWEPRIIPNGSC</sequence>
<dbReference type="GeneID" id="25278044"/>
<dbReference type="HOGENOM" id="CLU_283144_0_0_1"/>
<dbReference type="SUPFAM" id="SSF51735">
    <property type="entry name" value="NAD(P)-binding Rossmann-fold domains"/>
    <property type="match status" value="1"/>
</dbReference>
<keyword evidence="5" id="KW-1185">Reference proteome</keyword>
<dbReference type="PROSITE" id="PS50075">
    <property type="entry name" value="CARRIER"/>
    <property type="match status" value="1"/>
</dbReference>
<keyword evidence="2" id="KW-0597">Phosphoprotein</keyword>
<dbReference type="InterPro" id="IPR013120">
    <property type="entry name" value="FAR_NAD-bd"/>
</dbReference>
<dbReference type="Proteomes" id="UP000027920">
    <property type="component" value="Unassembled WGS sequence"/>
</dbReference>
<dbReference type="AlphaFoldDB" id="A0A072PQB2"/>
<dbReference type="Gene3D" id="3.30.300.30">
    <property type="match status" value="1"/>
</dbReference>
<dbReference type="Pfam" id="PF00501">
    <property type="entry name" value="AMP-binding"/>
    <property type="match status" value="1"/>
</dbReference>
<comment type="caution">
    <text evidence="4">The sequence shown here is derived from an EMBL/GenBank/DDBJ whole genome shotgun (WGS) entry which is preliminary data.</text>
</comment>
<reference evidence="4 5" key="1">
    <citation type="submission" date="2013-03" db="EMBL/GenBank/DDBJ databases">
        <title>The Genome Sequence of Exophiala aquamarina CBS 119918.</title>
        <authorList>
            <consortium name="The Broad Institute Genomics Platform"/>
            <person name="Cuomo C."/>
            <person name="de Hoog S."/>
            <person name="Gorbushina A."/>
            <person name="Walker B."/>
            <person name="Young S.K."/>
            <person name="Zeng Q."/>
            <person name="Gargeya S."/>
            <person name="Fitzgerald M."/>
            <person name="Haas B."/>
            <person name="Abouelleil A."/>
            <person name="Allen A.W."/>
            <person name="Alvarado L."/>
            <person name="Arachchi H.M."/>
            <person name="Berlin A.M."/>
            <person name="Chapman S.B."/>
            <person name="Gainer-Dewar J."/>
            <person name="Goldberg J."/>
            <person name="Griggs A."/>
            <person name="Gujja S."/>
            <person name="Hansen M."/>
            <person name="Howarth C."/>
            <person name="Imamovic A."/>
            <person name="Ireland A."/>
            <person name="Larimer J."/>
            <person name="McCowan C."/>
            <person name="Murphy C."/>
            <person name="Pearson M."/>
            <person name="Poon T.W."/>
            <person name="Priest M."/>
            <person name="Roberts A."/>
            <person name="Saif S."/>
            <person name="Shea T."/>
            <person name="Sisk P."/>
            <person name="Sykes S."/>
            <person name="Wortman J."/>
            <person name="Nusbaum C."/>
            <person name="Birren B."/>
        </authorList>
    </citation>
    <scope>NUCLEOTIDE SEQUENCE [LARGE SCALE GENOMIC DNA]</scope>
    <source>
        <strain evidence="4 5">CBS 119918</strain>
    </source>
</reference>
<keyword evidence="1" id="KW-0596">Phosphopantetheine</keyword>
<feature type="domain" description="Carrier" evidence="3">
    <location>
        <begin position="469"/>
        <end position="548"/>
    </location>
</feature>
<dbReference type="RefSeq" id="XP_013264128.1">
    <property type="nucleotide sequence ID" value="XM_013408674.1"/>
</dbReference>
<dbReference type="PANTHER" id="PTHR44845">
    <property type="entry name" value="CARRIER DOMAIN-CONTAINING PROTEIN"/>
    <property type="match status" value="1"/>
</dbReference>
<dbReference type="InterPro" id="IPR036291">
    <property type="entry name" value="NAD(P)-bd_dom_sf"/>
</dbReference>
<accession>A0A072PQB2</accession>
<dbReference type="Gene3D" id="1.10.1200.10">
    <property type="entry name" value="ACP-like"/>
    <property type="match status" value="1"/>
</dbReference>
<dbReference type="Pfam" id="PF07993">
    <property type="entry name" value="NAD_binding_4"/>
    <property type="match status" value="1"/>
</dbReference>
<dbReference type="STRING" id="1182545.A0A072PQB2"/>
<evidence type="ECO:0000313" key="4">
    <source>
        <dbReference type="EMBL" id="KEF61538.1"/>
    </source>
</evidence>
<dbReference type="InterPro" id="IPR042099">
    <property type="entry name" value="ANL_N_sf"/>
</dbReference>
<dbReference type="InterPro" id="IPR006162">
    <property type="entry name" value="Ppantetheine_attach_site"/>
</dbReference>
<dbReference type="VEuPathDB" id="FungiDB:A1O9_03105"/>
<dbReference type="EMBL" id="AMGV01000002">
    <property type="protein sequence ID" value="KEF61538.1"/>
    <property type="molecule type" value="Genomic_DNA"/>
</dbReference>
<proteinExistence type="predicted"/>